<name>N9VNA2_9GAMM</name>
<keyword evidence="1" id="KW-0812">Transmembrane</keyword>
<feature type="transmembrane region" description="Helical" evidence="1">
    <location>
        <begin position="35"/>
        <end position="52"/>
    </location>
</feature>
<dbReference type="EMBL" id="APVG01000010">
    <property type="protein sequence ID" value="ENY72846.1"/>
    <property type="molecule type" value="Genomic_DNA"/>
</dbReference>
<evidence type="ECO:0000313" key="3">
    <source>
        <dbReference type="Proteomes" id="UP000023775"/>
    </source>
</evidence>
<organism evidence="2 3">
    <name type="scientific">Aeromonas diversa CDC 2478-85</name>
    <dbReference type="NCBI Taxonomy" id="1268237"/>
    <lineage>
        <taxon>Bacteria</taxon>
        <taxon>Pseudomonadati</taxon>
        <taxon>Pseudomonadota</taxon>
        <taxon>Gammaproteobacteria</taxon>
        <taxon>Aeromonadales</taxon>
        <taxon>Aeromonadaceae</taxon>
        <taxon>Aeromonas</taxon>
    </lineage>
</organism>
<gene>
    <name evidence="2" type="ORF">G114_05450</name>
</gene>
<dbReference type="Proteomes" id="UP000023775">
    <property type="component" value="Unassembled WGS sequence"/>
</dbReference>
<reference evidence="2 3" key="1">
    <citation type="journal article" date="2013" name="Genome Announc.">
        <title>Draft Genome Sequence of the Aeromonas diversa Type Strain.</title>
        <authorList>
            <person name="Farfan M."/>
            <person name="Spataro N."/>
            <person name="Sanglas A."/>
            <person name="Albarral V."/>
            <person name="Loren J.G."/>
            <person name="Bosch E."/>
            <person name="Fuste M.C."/>
        </authorList>
    </citation>
    <scope>NUCLEOTIDE SEQUENCE [LARGE SCALE GENOMIC DNA]</scope>
    <source>
        <strain evidence="2 3">2478-85</strain>
    </source>
</reference>
<evidence type="ECO:0000313" key="2">
    <source>
        <dbReference type="EMBL" id="ENY72846.1"/>
    </source>
</evidence>
<sequence length="53" mass="5587">MTQAPIGLVAALRESCVLLAVLLSWGWLGERPGRVSLMAALVMLGGILLIRLG</sequence>
<keyword evidence="3" id="KW-1185">Reference proteome</keyword>
<comment type="caution">
    <text evidence="2">The sequence shown here is derived from an EMBL/GenBank/DDBJ whole genome shotgun (WGS) entry which is preliminary data.</text>
</comment>
<dbReference type="InterPro" id="IPR037185">
    <property type="entry name" value="EmrE-like"/>
</dbReference>
<proteinExistence type="predicted"/>
<evidence type="ECO:0000256" key="1">
    <source>
        <dbReference type="SAM" id="Phobius"/>
    </source>
</evidence>
<feature type="transmembrane region" description="Helical" evidence="1">
    <location>
        <begin position="6"/>
        <end position="28"/>
    </location>
</feature>
<dbReference type="SUPFAM" id="SSF103481">
    <property type="entry name" value="Multidrug resistance efflux transporter EmrE"/>
    <property type="match status" value="1"/>
</dbReference>
<keyword evidence="1" id="KW-1133">Transmembrane helix</keyword>
<dbReference type="AlphaFoldDB" id="N9VNA2"/>
<dbReference type="PATRIC" id="fig|1268237.3.peg.1073"/>
<accession>N9VNA2</accession>
<keyword evidence="1" id="KW-0472">Membrane</keyword>
<protein>
    <submittedName>
        <fullName evidence="2">Drug/metabolite exporter (DME) family protein</fullName>
    </submittedName>
</protein>